<dbReference type="PaxDb" id="73239-Q7RPN7"/>
<keyword evidence="2" id="KW-1185">Reference proteome</keyword>
<dbReference type="EMBL" id="AABL01000375">
    <property type="protein sequence ID" value="EAA20751.1"/>
    <property type="molecule type" value="Genomic_DNA"/>
</dbReference>
<sequence>MLWVKIEVVSAEPILG</sequence>
<organism evidence="1 2">
    <name type="scientific">Plasmodium yoelii yoelii</name>
    <dbReference type="NCBI Taxonomy" id="73239"/>
    <lineage>
        <taxon>Eukaryota</taxon>
        <taxon>Sar</taxon>
        <taxon>Alveolata</taxon>
        <taxon>Apicomplexa</taxon>
        <taxon>Aconoidasida</taxon>
        <taxon>Haemosporida</taxon>
        <taxon>Plasmodiidae</taxon>
        <taxon>Plasmodium</taxon>
        <taxon>Plasmodium (Vinckeia)</taxon>
    </lineage>
</organism>
<proteinExistence type="predicted"/>
<accession>Q7RPN7</accession>
<reference evidence="1 2" key="1">
    <citation type="journal article" date="2002" name="Nature">
        <title>Genome sequence and comparative analysis of the model rodent malaria parasite Plasmodium yoelii yoelii.</title>
        <authorList>
            <person name="Carlton J.M."/>
            <person name="Angiuoli S.V."/>
            <person name="Suh B.B."/>
            <person name="Kooij T.W."/>
            <person name="Pertea M."/>
            <person name="Silva J.C."/>
            <person name="Ermolaeva M.D."/>
            <person name="Allen J.E."/>
            <person name="Selengut J.D."/>
            <person name="Koo H.L."/>
            <person name="Peterson J.D."/>
            <person name="Pop M."/>
            <person name="Kosack D.S."/>
            <person name="Shumway M.F."/>
            <person name="Bidwell S.L."/>
            <person name="Shallom S.J."/>
            <person name="van Aken S.E."/>
            <person name="Riedmuller S.B."/>
            <person name="Feldblyum T.V."/>
            <person name="Cho J.K."/>
            <person name="Quackenbush J."/>
            <person name="Sedegah M."/>
            <person name="Shoaibi A."/>
            <person name="Cummings L.M."/>
            <person name="Florens L."/>
            <person name="Yates J.R."/>
            <person name="Raine J.D."/>
            <person name="Sinden R.E."/>
            <person name="Harris M.A."/>
            <person name="Cunningham D.A."/>
            <person name="Preiser P.R."/>
            <person name="Bergman L.W."/>
            <person name="Vaidya A.B."/>
            <person name="van Lin L.H."/>
            <person name="Janse C.J."/>
            <person name="Waters A.P."/>
            <person name="Smith H.O."/>
            <person name="White O.R."/>
            <person name="Salzberg S.L."/>
            <person name="Venter J.C."/>
            <person name="Fraser C.M."/>
            <person name="Hoffman S.L."/>
            <person name="Gardner M.J."/>
            <person name="Carucci D.J."/>
        </authorList>
    </citation>
    <scope>NUCLEOTIDE SEQUENCE [LARGE SCALE GENOMIC DNA]</scope>
    <source>
        <strain evidence="1 2">17XNL</strain>
    </source>
</reference>
<evidence type="ECO:0000313" key="1">
    <source>
        <dbReference type="EMBL" id="EAA20751.1"/>
    </source>
</evidence>
<protein>
    <submittedName>
        <fullName evidence="1">Uncharacterized protein</fullName>
    </submittedName>
</protein>
<evidence type="ECO:0000313" key="2">
    <source>
        <dbReference type="Proteomes" id="UP000008553"/>
    </source>
</evidence>
<gene>
    <name evidence="1" type="ORF">PY01420</name>
</gene>
<dbReference type="AlphaFoldDB" id="Q7RPN7"/>
<dbReference type="InParanoid" id="Q7RPN7"/>
<name>Q7RPN7_PLAYO</name>
<dbReference type="Proteomes" id="UP000008553">
    <property type="component" value="Unassembled WGS sequence"/>
</dbReference>
<comment type="caution">
    <text evidence="1">The sequence shown here is derived from an EMBL/GenBank/DDBJ whole genome shotgun (WGS) entry which is preliminary data.</text>
</comment>